<dbReference type="InterPro" id="IPR011333">
    <property type="entry name" value="SKP1/BTB/POZ_sf"/>
</dbReference>
<comment type="caution">
    <text evidence="2">The sequence shown here is derived from an EMBL/GenBank/DDBJ whole genome shotgun (WGS) entry which is preliminary data.</text>
</comment>
<evidence type="ECO:0000259" key="1">
    <source>
        <dbReference type="SMART" id="SM00225"/>
    </source>
</evidence>
<dbReference type="SMART" id="SM00225">
    <property type="entry name" value="BTB"/>
    <property type="match status" value="2"/>
</dbReference>
<evidence type="ECO:0000313" key="2">
    <source>
        <dbReference type="EMBL" id="GFH44593.1"/>
    </source>
</evidence>
<dbReference type="Gene3D" id="3.30.710.10">
    <property type="entry name" value="Potassium Channel Kv1.1, Chain A"/>
    <property type="match status" value="2"/>
</dbReference>
<dbReference type="AlphaFoldDB" id="A0AAD3CFC0"/>
<dbReference type="Proteomes" id="UP001054902">
    <property type="component" value="Unassembled WGS sequence"/>
</dbReference>
<evidence type="ECO:0000313" key="3">
    <source>
        <dbReference type="Proteomes" id="UP001054902"/>
    </source>
</evidence>
<reference evidence="2 3" key="1">
    <citation type="journal article" date="2021" name="Sci. Rep.">
        <title>The genome of the diatom Chaetoceros tenuissimus carries an ancient integrated fragment of an extant virus.</title>
        <authorList>
            <person name="Hongo Y."/>
            <person name="Kimura K."/>
            <person name="Takaki Y."/>
            <person name="Yoshida Y."/>
            <person name="Baba S."/>
            <person name="Kobayashi G."/>
            <person name="Nagasaki K."/>
            <person name="Hano T."/>
            <person name="Tomaru Y."/>
        </authorList>
    </citation>
    <scope>NUCLEOTIDE SEQUENCE [LARGE SCALE GENOMIC DNA]</scope>
    <source>
        <strain evidence="2 3">NIES-3715</strain>
    </source>
</reference>
<keyword evidence="3" id="KW-1185">Reference proteome</keyword>
<dbReference type="CDD" id="cd18316">
    <property type="entry name" value="BTB_POZ_KCTD-like"/>
    <property type="match status" value="1"/>
</dbReference>
<dbReference type="Pfam" id="PF02214">
    <property type="entry name" value="BTB_2"/>
    <property type="match status" value="2"/>
</dbReference>
<organism evidence="2 3">
    <name type="scientific">Chaetoceros tenuissimus</name>
    <dbReference type="NCBI Taxonomy" id="426638"/>
    <lineage>
        <taxon>Eukaryota</taxon>
        <taxon>Sar</taxon>
        <taxon>Stramenopiles</taxon>
        <taxon>Ochrophyta</taxon>
        <taxon>Bacillariophyta</taxon>
        <taxon>Coscinodiscophyceae</taxon>
        <taxon>Chaetocerotophycidae</taxon>
        <taxon>Chaetocerotales</taxon>
        <taxon>Chaetocerotaceae</taxon>
        <taxon>Chaetoceros</taxon>
    </lineage>
</organism>
<dbReference type="PANTHER" id="PTHR14499:SF136">
    <property type="entry name" value="GH08630P"/>
    <property type="match status" value="1"/>
</dbReference>
<protein>
    <submittedName>
        <fullName evidence="2">POZ domain-containing protein</fullName>
    </submittedName>
</protein>
<proteinExistence type="predicted"/>
<feature type="domain" description="BTB" evidence="1">
    <location>
        <begin position="8"/>
        <end position="105"/>
    </location>
</feature>
<dbReference type="InterPro" id="IPR000210">
    <property type="entry name" value="BTB/POZ_dom"/>
</dbReference>
<dbReference type="PANTHER" id="PTHR14499">
    <property type="entry name" value="POTASSIUM CHANNEL TETRAMERIZATION DOMAIN-CONTAINING"/>
    <property type="match status" value="1"/>
</dbReference>
<name>A0AAD3CFC0_9STRA</name>
<sequence length="408" mass="46998">MTSPTSHDTIKFDVGGTIYKVSKSLLEKFPGSLLERCASKTWNEGGEEVFIEGDGTRFRQVLDYMRHSEVTLPKGESTPSFMKELEYYGIEYDKDKIFNSNDFNLPSIGKSLNTFKESRDAKRLEYFASIIATDIVKEAGVHLFQGRHLPFKIYYCYKDDLNCDQGKLDDFIVFQNLTRLLTVTSVDVPQSTKYQKPSLRSSQDQLPSLEKFPGSLLERCASKTWNEGGKEVFIEGDGTRFRQVLDYMRHGEATLPRGESTSSFLKELEYYGIEYDKDKIINSDDYSIPSFIPFSQSFVDDKHSKTLNYVAAVIASDIISEAANAMIADRKRSFRVHYTFQVSEDKLRSRKNLEKLVIVKYLVSWTYDQRKEIMYSINDKISRANLKITRRDVSDSFAWFEVTSLSEE</sequence>
<gene>
    <name evidence="2" type="ORF">CTEN210_01067</name>
</gene>
<dbReference type="GO" id="GO:0051260">
    <property type="term" value="P:protein homooligomerization"/>
    <property type="evidence" value="ECO:0007669"/>
    <property type="project" value="InterPro"/>
</dbReference>
<dbReference type="InterPro" id="IPR003131">
    <property type="entry name" value="T1-type_BTB"/>
</dbReference>
<accession>A0AAD3CFC0</accession>
<dbReference type="SUPFAM" id="SSF54695">
    <property type="entry name" value="POZ domain"/>
    <property type="match status" value="2"/>
</dbReference>
<dbReference type="EMBL" id="BLLK01000020">
    <property type="protein sequence ID" value="GFH44593.1"/>
    <property type="molecule type" value="Genomic_DNA"/>
</dbReference>
<feature type="domain" description="BTB" evidence="1">
    <location>
        <begin position="195"/>
        <end position="288"/>
    </location>
</feature>